<keyword evidence="2" id="KW-1185">Reference proteome</keyword>
<organism evidence="1 2">
    <name type="scientific">Operophtera brumata</name>
    <name type="common">Winter moth</name>
    <name type="synonym">Phalaena brumata</name>
    <dbReference type="NCBI Taxonomy" id="104452"/>
    <lineage>
        <taxon>Eukaryota</taxon>
        <taxon>Metazoa</taxon>
        <taxon>Ecdysozoa</taxon>
        <taxon>Arthropoda</taxon>
        <taxon>Hexapoda</taxon>
        <taxon>Insecta</taxon>
        <taxon>Pterygota</taxon>
        <taxon>Neoptera</taxon>
        <taxon>Endopterygota</taxon>
        <taxon>Lepidoptera</taxon>
        <taxon>Glossata</taxon>
        <taxon>Ditrysia</taxon>
        <taxon>Geometroidea</taxon>
        <taxon>Geometridae</taxon>
        <taxon>Larentiinae</taxon>
        <taxon>Operophtera</taxon>
    </lineage>
</organism>
<evidence type="ECO:0000313" key="2">
    <source>
        <dbReference type="Proteomes" id="UP000037510"/>
    </source>
</evidence>
<dbReference type="AlphaFoldDB" id="A0A0L7KXY7"/>
<comment type="caution">
    <text evidence="1">The sequence shown here is derived from an EMBL/GenBank/DDBJ whole genome shotgun (WGS) entry which is preliminary data.</text>
</comment>
<proteinExistence type="predicted"/>
<accession>A0A0L7KXY7</accession>
<gene>
    <name evidence="1" type="ORF">OBRU01_18759</name>
</gene>
<evidence type="ECO:0000313" key="1">
    <source>
        <dbReference type="EMBL" id="KOB68133.1"/>
    </source>
</evidence>
<reference evidence="1 2" key="1">
    <citation type="journal article" date="2015" name="Genome Biol. Evol.">
        <title>The genome of winter moth (Operophtera brumata) provides a genomic perspective on sexual dimorphism and phenology.</title>
        <authorList>
            <person name="Derks M.F."/>
            <person name="Smit S."/>
            <person name="Salis L."/>
            <person name="Schijlen E."/>
            <person name="Bossers A."/>
            <person name="Mateman C."/>
            <person name="Pijl A.S."/>
            <person name="de Ridder D."/>
            <person name="Groenen M.A."/>
            <person name="Visser M.E."/>
            <person name="Megens H.J."/>
        </authorList>
    </citation>
    <scope>NUCLEOTIDE SEQUENCE [LARGE SCALE GENOMIC DNA]</scope>
    <source>
        <strain evidence="1">WM2013NL</strain>
        <tissue evidence="1">Head and thorax</tissue>
    </source>
</reference>
<dbReference type="EMBL" id="JTDY01004460">
    <property type="protein sequence ID" value="KOB68133.1"/>
    <property type="molecule type" value="Genomic_DNA"/>
</dbReference>
<protein>
    <submittedName>
        <fullName evidence="1">Xaa-Pro dipeptidase</fullName>
    </submittedName>
</protein>
<name>A0A0L7KXY7_OPEBR</name>
<feature type="non-terminal residue" evidence="1">
    <location>
        <position position="121"/>
    </location>
</feature>
<dbReference type="Proteomes" id="UP000037510">
    <property type="component" value="Unassembled WGS sequence"/>
</dbReference>
<sequence>MLYINLFVNRSTHTRYWSIHDVQRYFFGDLHCEKVLFTYQYPNLRMPSQLGSYFWRANTALKLPPALYQKEFNRSLEVTLKKIEATQAQMDRIMISDQLIKLDRLDMFKRKSFFRILMNIM</sequence>